<evidence type="ECO:0000313" key="2">
    <source>
        <dbReference type="EMBL" id="WNZ45279.1"/>
    </source>
</evidence>
<dbReference type="EMBL" id="CP130144">
    <property type="protein sequence ID" value="WNZ48208.1"/>
    <property type="molecule type" value="Genomic_DNA"/>
</dbReference>
<dbReference type="RefSeq" id="WP_316426998.1">
    <property type="nucleotide sequence ID" value="NZ_CP130144.1"/>
</dbReference>
<feature type="domain" description="Tc1-like transposase DDE" evidence="1">
    <location>
        <begin position="20"/>
        <end position="154"/>
    </location>
</feature>
<evidence type="ECO:0000259" key="1">
    <source>
        <dbReference type="Pfam" id="PF13358"/>
    </source>
</evidence>
<dbReference type="EMBL" id="CP130144">
    <property type="protein sequence ID" value="WNZ48562.1"/>
    <property type="molecule type" value="Genomic_DNA"/>
</dbReference>
<dbReference type="SUPFAM" id="SSF53098">
    <property type="entry name" value="Ribonuclease H-like"/>
    <property type="match status" value="1"/>
</dbReference>
<sequence>MSQFDRDRQNPPRPIRYFAQDESRFGLKTVLGRVITACGVKPIGAWQWLFQAFWLYGAIEPATGASFFLQFSHVDSDCYQRFLDEFAQQFPESLNILQVDNGRFHTSKNLQIPENVILLFQPPYSPELNPIERLWQHLKADLKWASFKTLEQLQTRIDQLLHDLTPDIIASLTGYDFILDALSALDAV</sequence>
<dbReference type="Gene3D" id="3.30.420.10">
    <property type="entry name" value="Ribonuclease H-like superfamily/Ribonuclease H"/>
    <property type="match status" value="1"/>
</dbReference>
<evidence type="ECO:0000313" key="4">
    <source>
        <dbReference type="EMBL" id="WNZ48208.1"/>
    </source>
</evidence>
<dbReference type="GO" id="GO:0003676">
    <property type="term" value="F:nucleic acid binding"/>
    <property type="evidence" value="ECO:0007669"/>
    <property type="project" value="InterPro"/>
</dbReference>
<name>A0AA96X363_LEPBY</name>
<organism evidence="6">
    <name type="scientific">Leptolyngbya boryana CZ1</name>
    <dbReference type="NCBI Taxonomy" id="3060204"/>
    <lineage>
        <taxon>Bacteria</taxon>
        <taxon>Bacillati</taxon>
        <taxon>Cyanobacteriota</taxon>
        <taxon>Cyanophyceae</taxon>
        <taxon>Leptolyngbyales</taxon>
        <taxon>Leptolyngbyaceae</taxon>
        <taxon>Leptolyngbya group</taxon>
        <taxon>Leptolyngbya</taxon>
    </lineage>
</organism>
<dbReference type="EMBL" id="CP130144">
    <property type="protein sequence ID" value="WNZ48045.1"/>
    <property type="molecule type" value="Genomic_DNA"/>
</dbReference>
<reference evidence="6" key="2">
    <citation type="submission" date="2023-07" db="EMBL/GenBank/DDBJ databases">
        <authorList>
            <person name="Bai X.-H."/>
            <person name="Wang H.-H."/>
            <person name="Wang J."/>
            <person name="Ma M.-Y."/>
            <person name="Hu H.-H."/>
            <person name="Song Z.-L."/>
            <person name="Ma H.-G."/>
            <person name="Fan Y."/>
            <person name="Du C.-Y."/>
            <person name="Xu J.-C."/>
        </authorList>
    </citation>
    <scope>NUCLEOTIDE SEQUENCE</scope>
    <source>
        <strain evidence="6">CZ1</strain>
    </source>
</reference>
<dbReference type="EMBL" id="CP130144">
    <property type="protein sequence ID" value="WNZ45279.1"/>
    <property type="molecule type" value="Genomic_DNA"/>
</dbReference>
<protein>
    <submittedName>
        <fullName evidence="6">IS630 family transposase</fullName>
    </submittedName>
</protein>
<accession>A0AA96X363</accession>
<dbReference type="InterPro" id="IPR047655">
    <property type="entry name" value="Transpos_IS630-like"/>
</dbReference>
<dbReference type="NCBIfam" id="NF033545">
    <property type="entry name" value="transpos_IS630"/>
    <property type="match status" value="1"/>
</dbReference>
<evidence type="ECO:0000313" key="3">
    <source>
        <dbReference type="EMBL" id="WNZ48045.1"/>
    </source>
</evidence>
<dbReference type="InterPro" id="IPR038717">
    <property type="entry name" value="Tc1-like_DDE_dom"/>
</dbReference>
<evidence type="ECO:0000313" key="6">
    <source>
        <dbReference type="EMBL" id="WNZ49019.1"/>
    </source>
</evidence>
<dbReference type="AlphaFoldDB" id="A0AA96X363"/>
<dbReference type="Pfam" id="PF13358">
    <property type="entry name" value="DDE_3"/>
    <property type="match status" value="1"/>
</dbReference>
<dbReference type="EMBL" id="CP130144">
    <property type="protein sequence ID" value="WNZ49019.1"/>
    <property type="molecule type" value="Genomic_DNA"/>
</dbReference>
<reference evidence="6" key="1">
    <citation type="journal article" date="2023" name="Plants (Basel)">
        <title>Genomic Analysis of Leptolyngbya boryana CZ1 Reveals Efficient Carbon Fixation Modules.</title>
        <authorList>
            <person name="Bai X."/>
            <person name="Wang H."/>
            <person name="Cheng W."/>
            <person name="Wang J."/>
            <person name="Ma M."/>
            <person name="Hu H."/>
            <person name="Song Z."/>
            <person name="Ma H."/>
            <person name="Fan Y."/>
            <person name="Du C."/>
            <person name="Xu J."/>
        </authorList>
    </citation>
    <scope>NUCLEOTIDE SEQUENCE</scope>
    <source>
        <strain evidence="6">CZ1</strain>
    </source>
</reference>
<evidence type="ECO:0000313" key="5">
    <source>
        <dbReference type="EMBL" id="WNZ48562.1"/>
    </source>
</evidence>
<dbReference type="InterPro" id="IPR036397">
    <property type="entry name" value="RNaseH_sf"/>
</dbReference>
<proteinExistence type="predicted"/>
<dbReference type="InterPro" id="IPR012337">
    <property type="entry name" value="RNaseH-like_sf"/>
</dbReference>
<gene>
    <name evidence="3" type="ORF">Q2T42_09395</name>
    <name evidence="4" type="ORF">Q2T42_10230</name>
    <name evidence="5" type="ORF">Q2T42_12055</name>
    <name evidence="6" type="ORF">Q2T42_14435</name>
    <name evidence="2" type="ORF">Q2T42_26170</name>
</gene>